<proteinExistence type="predicted"/>
<dbReference type="InterPro" id="IPR012337">
    <property type="entry name" value="RNaseH-like_sf"/>
</dbReference>
<dbReference type="SUPFAM" id="SSF53098">
    <property type="entry name" value="Ribonuclease H-like"/>
    <property type="match status" value="1"/>
</dbReference>
<evidence type="ECO:0000313" key="2">
    <source>
        <dbReference type="EMBL" id="RDX97206.1"/>
    </source>
</evidence>
<accession>A0A371H3G2</accession>
<dbReference type="OrthoDB" id="1436322at2759"/>
<sequence>MVPPEVRDDFFSTSLHDWMHRFLQKPWLPNNYRDYDTDCLRFTITTWLLWKDRNNSITKGNSPTDNDGLWSLIQSLVKEYAMFLHVKGEEGSSGVSSLSQNSRLKDFIKLNVDGCCMGNPGNAGYGGLFRDVEGKWLGGFYGSLGFTTNMKAELHAICQGLITAWDLGYRSMLVVTDSLEAISLIEEANIEDSAYSGLLADIRSLMQRKWSLDLIYSLREDSACADILAKLGAEQNEVYCFLAHPPQQLQLPLVADALHVQLPCL</sequence>
<dbReference type="GO" id="GO:0003676">
    <property type="term" value="F:nucleic acid binding"/>
    <property type="evidence" value="ECO:0007669"/>
    <property type="project" value="InterPro"/>
</dbReference>
<feature type="domain" description="RNase H type-1" evidence="1">
    <location>
        <begin position="104"/>
        <end position="234"/>
    </location>
</feature>
<dbReference type="GO" id="GO:0004523">
    <property type="term" value="F:RNA-DNA hybrid ribonuclease activity"/>
    <property type="evidence" value="ECO:0007669"/>
    <property type="project" value="InterPro"/>
</dbReference>
<reference evidence="2" key="1">
    <citation type="submission" date="2018-05" db="EMBL/GenBank/DDBJ databases">
        <title>Draft genome of Mucuna pruriens seed.</title>
        <authorList>
            <person name="Nnadi N.E."/>
            <person name="Vos R."/>
            <person name="Hasami M.H."/>
            <person name="Devisetty U.K."/>
            <person name="Aguiy J.C."/>
        </authorList>
    </citation>
    <scope>NUCLEOTIDE SEQUENCE [LARGE SCALE GENOMIC DNA]</scope>
    <source>
        <strain evidence="2">JCA_2017</strain>
    </source>
</reference>
<keyword evidence="3" id="KW-1185">Reference proteome</keyword>
<gene>
    <name evidence="2" type="ORF">CR513_20045</name>
</gene>
<dbReference type="Gene3D" id="3.30.420.10">
    <property type="entry name" value="Ribonuclease H-like superfamily/Ribonuclease H"/>
    <property type="match status" value="1"/>
</dbReference>
<dbReference type="PROSITE" id="PS50879">
    <property type="entry name" value="RNASE_H_1"/>
    <property type="match status" value="1"/>
</dbReference>
<dbReference type="PANTHER" id="PTHR47723:SF19">
    <property type="entry name" value="POLYNUCLEOTIDYL TRANSFERASE, RIBONUCLEASE H-LIKE SUPERFAMILY PROTEIN"/>
    <property type="match status" value="1"/>
</dbReference>
<dbReference type="Pfam" id="PF13456">
    <property type="entry name" value="RVT_3"/>
    <property type="match status" value="1"/>
</dbReference>
<dbReference type="PANTHER" id="PTHR47723">
    <property type="entry name" value="OS05G0353850 PROTEIN"/>
    <property type="match status" value="1"/>
</dbReference>
<organism evidence="2 3">
    <name type="scientific">Mucuna pruriens</name>
    <name type="common">Velvet bean</name>
    <name type="synonym">Dolichos pruriens</name>
    <dbReference type="NCBI Taxonomy" id="157652"/>
    <lineage>
        <taxon>Eukaryota</taxon>
        <taxon>Viridiplantae</taxon>
        <taxon>Streptophyta</taxon>
        <taxon>Embryophyta</taxon>
        <taxon>Tracheophyta</taxon>
        <taxon>Spermatophyta</taxon>
        <taxon>Magnoliopsida</taxon>
        <taxon>eudicotyledons</taxon>
        <taxon>Gunneridae</taxon>
        <taxon>Pentapetalae</taxon>
        <taxon>rosids</taxon>
        <taxon>fabids</taxon>
        <taxon>Fabales</taxon>
        <taxon>Fabaceae</taxon>
        <taxon>Papilionoideae</taxon>
        <taxon>50 kb inversion clade</taxon>
        <taxon>NPAAA clade</taxon>
        <taxon>indigoferoid/millettioid clade</taxon>
        <taxon>Phaseoleae</taxon>
        <taxon>Mucuna</taxon>
    </lineage>
</organism>
<protein>
    <submittedName>
        <fullName evidence="2">Ribonuclease H protein</fullName>
    </submittedName>
</protein>
<dbReference type="InterPro" id="IPR002156">
    <property type="entry name" value="RNaseH_domain"/>
</dbReference>
<dbReference type="CDD" id="cd06222">
    <property type="entry name" value="RNase_H_like"/>
    <property type="match status" value="1"/>
</dbReference>
<dbReference type="AlphaFoldDB" id="A0A371H3G2"/>
<comment type="caution">
    <text evidence="2">The sequence shown here is derived from an EMBL/GenBank/DDBJ whole genome shotgun (WGS) entry which is preliminary data.</text>
</comment>
<feature type="non-terminal residue" evidence="2">
    <location>
        <position position="1"/>
    </location>
</feature>
<dbReference type="InterPro" id="IPR044730">
    <property type="entry name" value="RNase_H-like_dom_plant"/>
</dbReference>
<dbReference type="EMBL" id="QJKJ01003711">
    <property type="protein sequence ID" value="RDX97206.1"/>
    <property type="molecule type" value="Genomic_DNA"/>
</dbReference>
<name>A0A371H3G2_MUCPR</name>
<dbReference type="InterPro" id="IPR053151">
    <property type="entry name" value="RNase_H-like"/>
</dbReference>
<dbReference type="STRING" id="157652.A0A371H3G2"/>
<dbReference type="Proteomes" id="UP000257109">
    <property type="component" value="Unassembled WGS sequence"/>
</dbReference>
<evidence type="ECO:0000259" key="1">
    <source>
        <dbReference type="PROSITE" id="PS50879"/>
    </source>
</evidence>
<dbReference type="InterPro" id="IPR036397">
    <property type="entry name" value="RNaseH_sf"/>
</dbReference>
<evidence type="ECO:0000313" key="3">
    <source>
        <dbReference type="Proteomes" id="UP000257109"/>
    </source>
</evidence>